<feature type="transmembrane region" description="Helical" evidence="1">
    <location>
        <begin position="6"/>
        <end position="30"/>
    </location>
</feature>
<dbReference type="EMBL" id="BOOI01000042">
    <property type="protein sequence ID" value="GIH86102.1"/>
    <property type="molecule type" value="Genomic_DNA"/>
</dbReference>
<organism evidence="2 3">
    <name type="scientific">Planobispora rosea</name>
    <dbReference type="NCBI Taxonomy" id="35762"/>
    <lineage>
        <taxon>Bacteria</taxon>
        <taxon>Bacillati</taxon>
        <taxon>Actinomycetota</taxon>
        <taxon>Actinomycetes</taxon>
        <taxon>Streptosporangiales</taxon>
        <taxon>Streptosporangiaceae</taxon>
        <taxon>Planobispora</taxon>
    </lineage>
</organism>
<keyword evidence="1" id="KW-0812">Transmembrane</keyword>
<keyword evidence="1" id="KW-1133">Transmembrane helix</keyword>
<name>A0A8J3WER0_PLARO</name>
<accession>A0A8J3WER0</accession>
<evidence type="ECO:0000313" key="2">
    <source>
        <dbReference type="EMBL" id="GIH86102.1"/>
    </source>
</evidence>
<protein>
    <submittedName>
        <fullName evidence="2">Uncharacterized protein</fullName>
    </submittedName>
</protein>
<reference evidence="2" key="1">
    <citation type="submission" date="2021-01" db="EMBL/GenBank/DDBJ databases">
        <title>Whole genome shotgun sequence of Planobispora rosea NBRC 15558.</title>
        <authorList>
            <person name="Komaki H."/>
            <person name="Tamura T."/>
        </authorList>
    </citation>
    <scope>NUCLEOTIDE SEQUENCE</scope>
    <source>
        <strain evidence="2">NBRC 15558</strain>
    </source>
</reference>
<keyword evidence="1" id="KW-0472">Membrane</keyword>
<proteinExistence type="predicted"/>
<keyword evidence="3" id="KW-1185">Reference proteome</keyword>
<sequence>MPMLDLILPIMVIIGGLWQSPIALVVLALASAYLSGKLVEVIPFTRRIIEAREAREAGRG</sequence>
<gene>
    <name evidence="2" type="ORF">Pro02_45100</name>
</gene>
<comment type="caution">
    <text evidence="2">The sequence shown here is derived from an EMBL/GenBank/DDBJ whole genome shotgun (WGS) entry which is preliminary data.</text>
</comment>
<evidence type="ECO:0000313" key="3">
    <source>
        <dbReference type="Proteomes" id="UP000655044"/>
    </source>
</evidence>
<evidence type="ECO:0000256" key="1">
    <source>
        <dbReference type="SAM" id="Phobius"/>
    </source>
</evidence>
<dbReference type="Proteomes" id="UP000655044">
    <property type="component" value="Unassembled WGS sequence"/>
</dbReference>
<dbReference type="AlphaFoldDB" id="A0A8J3WER0"/>